<dbReference type="Gene3D" id="3.10.20.280">
    <property type="entry name" value="RnfH-like"/>
    <property type="match status" value="1"/>
</dbReference>
<gene>
    <name evidence="3" type="ORF">BA177_10230</name>
</gene>
<dbReference type="OrthoDB" id="9796575at2"/>
<comment type="similarity">
    <text evidence="1 2">Belongs to the UPF0125 (RnfH) family.</text>
</comment>
<evidence type="ECO:0000256" key="1">
    <source>
        <dbReference type="ARBA" id="ARBA00010645"/>
    </source>
</evidence>
<organism evidence="3 4">
    <name type="scientific">Woeseia oceani</name>
    <dbReference type="NCBI Taxonomy" id="1548547"/>
    <lineage>
        <taxon>Bacteria</taxon>
        <taxon>Pseudomonadati</taxon>
        <taxon>Pseudomonadota</taxon>
        <taxon>Gammaproteobacteria</taxon>
        <taxon>Woeseiales</taxon>
        <taxon>Woeseiaceae</taxon>
        <taxon>Woeseia</taxon>
    </lineage>
</organism>
<protein>
    <recommendedName>
        <fullName evidence="2">UPF0125 protein BA177_10230</fullName>
    </recommendedName>
</protein>
<reference evidence="3 4" key="1">
    <citation type="submission" date="2016-06" db="EMBL/GenBank/DDBJ databases">
        <title>Complete genome sequence of a deep-branching marine Gamma Proteobacterium Woeseia oceani type strain XK5.</title>
        <authorList>
            <person name="Mu D."/>
            <person name="Du Z."/>
        </authorList>
    </citation>
    <scope>NUCLEOTIDE SEQUENCE [LARGE SCALE GENOMIC DNA]</scope>
    <source>
        <strain evidence="3 4">XK5</strain>
    </source>
</reference>
<dbReference type="KEGG" id="woc:BA177_10230"/>
<evidence type="ECO:0000256" key="2">
    <source>
        <dbReference type="HAMAP-Rule" id="MF_00460"/>
    </source>
</evidence>
<dbReference type="InterPro" id="IPR037021">
    <property type="entry name" value="RnfH_sf"/>
</dbReference>
<sequence>MSDDATVDLEVEVVFALPDRQVLKAVTVPAGSSVDDAIDQSAIRALFPDIDLNVLATGVWGQPVKRSQLLRNGDRVEIYRSLLMDPREARRQLAEHGRAMGQKPADP</sequence>
<evidence type="ECO:0000313" key="3">
    <source>
        <dbReference type="EMBL" id="ANO51532.1"/>
    </source>
</evidence>
<dbReference type="InterPro" id="IPR005346">
    <property type="entry name" value="RnfH"/>
</dbReference>
<dbReference type="STRING" id="1548547.BA177_10230"/>
<dbReference type="NCBIfam" id="NF002490">
    <property type="entry name" value="PRK01777.1"/>
    <property type="match status" value="1"/>
</dbReference>
<name>A0A193LG93_9GAMM</name>
<dbReference type="PANTHER" id="PTHR37483">
    <property type="entry name" value="UPF0125 PROTEIN RATB"/>
    <property type="match status" value="1"/>
</dbReference>
<evidence type="ECO:0000313" key="4">
    <source>
        <dbReference type="Proteomes" id="UP000092695"/>
    </source>
</evidence>
<dbReference type="Proteomes" id="UP000092695">
    <property type="component" value="Chromosome"/>
</dbReference>
<dbReference type="HAMAP" id="MF_00460">
    <property type="entry name" value="UPF0125_RnfH"/>
    <property type="match status" value="1"/>
</dbReference>
<proteinExistence type="inferred from homology"/>
<accession>A0A193LG93</accession>
<dbReference type="SUPFAM" id="SSF54285">
    <property type="entry name" value="MoaD/ThiS"/>
    <property type="match status" value="1"/>
</dbReference>
<keyword evidence="4" id="KW-1185">Reference proteome</keyword>
<dbReference type="EMBL" id="CP016268">
    <property type="protein sequence ID" value="ANO51532.1"/>
    <property type="molecule type" value="Genomic_DNA"/>
</dbReference>
<dbReference type="RefSeq" id="WP_068615963.1">
    <property type="nucleotide sequence ID" value="NZ_CP016268.1"/>
</dbReference>
<dbReference type="Pfam" id="PF03658">
    <property type="entry name" value="Ub-RnfH"/>
    <property type="match status" value="1"/>
</dbReference>
<dbReference type="PANTHER" id="PTHR37483:SF1">
    <property type="entry name" value="UPF0125 PROTEIN RATB"/>
    <property type="match status" value="1"/>
</dbReference>
<dbReference type="InterPro" id="IPR016155">
    <property type="entry name" value="Mopterin_synth/thiamin_S_b"/>
</dbReference>
<dbReference type="AlphaFoldDB" id="A0A193LG93"/>